<dbReference type="InterPro" id="IPR017850">
    <property type="entry name" value="Alkaline_phosphatase_core_sf"/>
</dbReference>
<keyword evidence="3" id="KW-0732">Signal</keyword>
<dbReference type="Proteomes" id="UP000745859">
    <property type="component" value="Unassembled WGS sequence"/>
</dbReference>
<dbReference type="Pfam" id="PF00884">
    <property type="entry name" value="Sulfatase"/>
    <property type="match status" value="2"/>
</dbReference>
<dbReference type="EMBL" id="JAASQL010000001">
    <property type="protein sequence ID" value="NIJ44891.1"/>
    <property type="molecule type" value="Genomic_DNA"/>
</dbReference>
<keyword evidence="1" id="KW-0479">Metal-binding</keyword>
<dbReference type="RefSeq" id="WP_167185736.1">
    <property type="nucleotide sequence ID" value="NZ_JAASQL010000001.1"/>
</dbReference>
<evidence type="ECO:0000256" key="1">
    <source>
        <dbReference type="ARBA" id="ARBA00022723"/>
    </source>
</evidence>
<gene>
    <name evidence="5" type="ORF">FHR24_001330</name>
</gene>
<feature type="domain" description="Sulfatase N-terminal" evidence="4">
    <location>
        <begin position="226"/>
        <end position="463"/>
    </location>
</feature>
<organism evidence="5 6">
    <name type="scientific">Wenyingzhuangia heitensis</name>
    <dbReference type="NCBI Taxonomy" id="1487859"/>
    <lineage>
        <taxon>Bacteria</taxon>
        <taxon>Pseudomonadati</taxon>
        <taxon>Bacteroidota</taxon>
        <taxon>Flavobacteriia</taxon>
        <taxon>Flavobacteriales</taxon>
        <taxon>Flavobacteriaceae</taxon>
        <taxon>Wenyingzhuangia</taxon>
    </lineage>
</organism>
<evidence type="ECO:0000259" key="4">
    <source>
        <dbReference type="Pfam" id="PF00884"/>
    </source>
</evidence>
<proteinExistence type="predicted"/>
<protein>
    <submittedName>
        <fullName evidence="5">Arylsulfatase A-like enzyme</fullName>
    </submittedName>
</protein>
<feature type="domain" description="Sulfatase N-terminal" evidence="4">
    <location>
        <begin position="28"/>
        <end position="142"/>
    </location>
</feature>
<sequence length="614" mass="70679">MKTPNRILKLMLFGFVMLSKGMVAQQKPNVLWILTDDQRFDAIRAFNKMLTGKEMSELGYVESPNVDRLTKIGTTFINTYCQATGCAPSRASMHYGRYPFRSGVYEFEYHNNNAPHFKPTLPEQMEALGYETLHIGKLGVRLKTKVNTKRGVKDAEMYQKDISFKQLRRDGLTDWGKDWFFKFDGDKLKKPLKNVEFFVEEDGEFSYRSKEVEERFPNHKGEAKTAMEKYDLLMHYKKDQKKQTPFTSGILAGVSSRKAGKTRDGYYTAIFNDYLKNENKDFKAGSRTFKGVNPDKPLFCQIGFDFPHTPVLPPASYRDRFKKYSYKVPAFNEKELKTMPAQLRKQVKLGYSDHFTDEEKQKMIQDYYAFCAYGDELVGQATDDFIAYSKKKNQPWMIVYVCGDHGWKLNDHGSVSKFSSWKIDSHNPIVVVSSDKKAYPAGKVVRDYTEFVDIAPTIMAAGGADLKKSEYEYLDGFDMKEVVSKKAPKRDYIVGESHAVSGPRAYIRTKDYVFSMQTRPNKKRGENMDWALKASYAELDPALYDMKKDPKEINNVAFDKKYAKIAEQMKQKLINIVLGDNRVEVLWGKKADGTEVVRSNFAPGAHDYKLKLKK</sequence>
<dbReference type="Gene3D" id="3.40.720.10">
    <property type="entry name" value="Alkaline Phosphatase, subunit A"/>
    <property type="match status" value="1"/>
</dbReference>
<dbReference type="SUPFAM" id="SSF53649">
    <property type="entry name" value="Alkaline phosphatase-like"/>
    <property type="match status" value="1"/>
</dbReference>
<dbReference type="PANTHER" id="PTHR45953">
    <property type="entry name" value="IDURONATE 2-SULFATASE"/>
    <property type="match status" value="1"/>
</dbReference>
<name>A0ABX0UBP1_9FLAO</name>
<feature type="signal peptide" evidence="3">
    <location>
        <begin position="1"/>
        <end position="24"/>
    </location>
</feature>
<comment type="caution">
    <text evidence="5">The sequence shown here is derived from an EMBL/GenBank/DDBJ whole genome shotgun (WGS) entry which is preliminary data.</text>
</comment>
<keyword evidence="2" id="KW-0378">Hydrolase</keyword>
<keyword evidence="6" id="KW-1185">Reference proteome</keyword>
<evidence type="ECO:0000313" key="5">
    <source>
        <dbReference type="EMBL" id="NIJ44891.1"/>
    </source>
</evidence>
<dbReference type="CDD" id="cd16153">
    <property type="entry name" value="sulfatase_like"/>
    <property type="match status" value="1"/>
</dbReference>
<evidence type="ECO:0000256" key="3">
    <source>
        <dbReference type="SAM" id="SignalP"/>
    </source>
</evidence>
<evidence type="ECO:0000256" key="2">
    <source>
        <dbReference type="ARBA" id="ARBA00022801"/>
    </source>
</evidence>
<accession>A0ABX0UBP1</accession>
<dbReference type="PANTHER" id="PTHR45953:SF1">
    <property type="entry name" value="IDURONATE 2-SULFATASE"/>
    <property type="match status" value="1"/>
</dbReference>
<feature type="chain" id="PRO_5045460804" evidence="3">
    <location>
        <begin position="25"/>
        <end position="614"/>
    </location>
</feature>
<dbReference type="InterPro" id="IPR000917">
    <property type="entry name" value="Sulfatase_N"/>
</dbReference>
<evidence type="ECO:0000313" key="6">
    <source>
        <dbReference type="Proteomes" id="UP000745859"/>
    </source>
</evidence>
<reference evidence="5 6" key="1">
    <citation type="submission" date="2020-03" db="EMBL/GenBank/DDBJ databases">
        <title>Genomic Encyclopedia of Type Strains, Phase IV (KMG-IV): sequencing the most valuable type-strain genomes for metagenomic binning, comparative biology and taxonomic classification.</title>
        <authorList>
            <person name="Goeker M."/>
        </authorList>
    </citation>
    <scope>NUCLEOTIDE SEQUENCE [LARGE SCALE GENOMIC DNA]</scope>
    <source>
        <strain evidence="5 6">DSM 101599</strain>
    </source>
</reference>